<dbReference type="EMBL" id="UYSG01000789">
    <property type="protein sequence ID" value="VDL23867.1"/>
    <property type="molecule type" value="Genomic_DNA"/>
</dbReference>
<evidence type="ECO:0000259" key="4">
    <source>
        <dbReference type="PROSITE" id="PS50961"/>
    </source>
</evidence>
<feature type="region of interest" description="Disordered" evidence="3">
    <location>
        <begin position="644"/>
        <end position="663"/>
    </location>
</feature>
<feature type="region of interest" description="Disordered" evidence="3">
    <location>
        <begin position="289"/>
        <end position="311"/>
    </location>
</feature>
<dbReference type="PROSITE" id="PS50961">
    <property type="entry name" value="HTH_LA"/>
    <property type="match status" value="1"/>
</dbReference>
<evidence type="ECO:0000313" key="9">
    <source>
        <dbReference type="WBParaSite" id="HDID_0000292101-mRNA-1"/>
    </source>
</evidence>
<feature type="compositionally biased region" description="Basic and acidic residues" evidence="3">
    <location>
        <begin position="251"/>
        <end position="268"/>
    </location>
</feature>
<evidence type="ECO:0000256" key="2">
    <source>
        <dbReference type="PROSITE-ProRule" id="PRU00332"/>
    </source>
</evidence>
<dbReference type="Proteomes" id="UP000274504">
    <property type="component" value="Unassembled WGS sequence"/>
</dbReference>
<sequence>MARKDVQFHEEDFPPLGQENLKPNKNSAPPKKKGQRIWQPVDEEALRAKPPQLQINNNATVNGQQENQNTHMNNVNDNASNNFDKRCEKFPHWYGGYEFDLVTLCALDPFSRFVCPVFQQTECACRSPGCKGCRTGHLIAIRNQVDYYFGDDNYFRDNYLHKRLDKDRYISVDVLLQFPRMKTLKATHDDVLHACAGSITVEFNSSGSKIRRIEMCDQTATSIIDPNSLVVPVHSQPPQQLLPELIENEEIKTGEKENELEKNEDKTDVNGTAPSKSLEVEKPQELKFHKEEQWRTPSSSRSKRVHSKSMCEVGIKQARSREPSTSIKEEELIDSMYLIVSPDAVADELPGIHDKNVTSQRQKFSSAGVSQRVLAKHPGGDRNPSHESRSKRRNEYYLQVKDHLKRYREGLRNRIGSDSEFDFGSDEEDVTFSRSSSYSDVSLQIPSSKIKMVDEKAFSELKAGANLIDDSDFTDISPTPVVPQLPVDPSQGEEPVFERLPFNYPFNNQLPPVGQYFPCYVYLPPTRVYFQTCPSVPDEQTVPNNTADIAVTAILNEINSANAPSPKKQIRFSQPKAKRRVAGFHVGKGRESYDVGYIFDLAGKRKRHDSAMSFPEVAEAEEEEAQNDNGIDVLMKESTLVIRSNAPPKSQEVPHRRRHAKSFCDASVKSPRGSSISRTNPCKLVREALDSSGFATYKYTTLFDAAMNARKNKPGQVTKIMNVLYTYWSFFLREEFVPKLYKDFRRFAKEDAALGHRYGIECLFRFYSYGLEKRFDESVYNDFQEETLADCDNGHLYGLEKFWAFLYYSKKQPPHMHPQLNELLQKYKSKEDFRKQFDIPQGFFHGLKNGYKRSRSRSINMNKPQVLNPHSAAVESSPRQESPEKVNRPLKNNLPDVIPPTSNPPPKQELSKKCNRPLKKKCAKAKDESKPAQTAASVEEGKPTVEQETKTASAPPSKVVWPSQGWKPKPVQQETANPVETTAALQSHPEKAGPSSGGARKVPRRRGKPKSLQNQQQKKPQSQQQH</sequence>
<dbReference type="InterPro" id="IPR036388">
    <property type="entry name" value="WH-like_DNA-bd_sf"/>
</dbReference>
<feature type="compositionally biased region" description="Basic and acidic residues" evidence="3">
    <location>
        <begin position="939"/>
        <end position="949"/>
    </location>
</feature>
<dbReference type="OrthoDB" id="340227at2759"/>
<dbReference type="EMBL" id="CABIJS010000321">
    <property type="protein sequence ID" value="VUZ48975.1"/>
    <property type="molecule type" value="Genomic_DNA"/>
</dbReference>
<proteinExistence type="predicted"/>
<reference evidence="6 8" key="3">
    <citation type="submission" date="2019-07" db="EMBL/GenBank/DDBJ databases">
        <authorList>
            <person name="Jastrzebski P J."/>
            <person name="Paukszto L."/>
            <person name="Jastrzebski P J."/>
        </authorList>
    </citation>
    <scope>NUCLEOTIDE SEQUENCE [LARGE SCALE GENOMIC DNA]</scope>
    <source>
        <strain evidence="6 8">WMS-il1</strain>
    </source>
</reference>
<dbReference type="SMART" id="SM00684">
    <property type="entry name" value="DM15"/>
    <property type="match status" value="3"/>
</dbReference>
<dbReference type="CDD" id="cd07323">
    <property type="entry name" value="LAM"/>
    <property type="match status" value="1"/>
</dbReference>
<reference evidence="5 7" key="2">
    <citation type="submission" date="2018-11" db="EMBL/GenBank/DDBJ databases">
        <authorList>
            <consortium name="Pathogen Informatics"/>
        </authorList>
    </citation>
    <scope>NUCLEOTIDE SEQUENCE [LARGE SCALE GENOMIC DNA]</scope>
</reference>
<dbReference type="Pfam" id="PF21071">
    <property type="entry name" value="LARP1_HEAT"/>
    <property type="match status" value="1"/>
</dbReference>
<protein>
    <submittedName>
        <fullName evidence="9">HTH La-type RNA-binding domain-containing protein</fullName>
    </submittedName>
</protein>
<name>A0A0R3SDX3_HYMDI</name>
<evidence type="ECO:0000313" key="5">
    <source>
        <dbReference type="EMBL" id="VDL23867.1"/>
    </source>
</evidence>
<feature type="compositionally biased region" description="Low complexity" evidence="3">
    <location>
        <begin position="1010"/>
        <end position="1026"/>
    </location>
</feature>
<evidence type="ECO:0000313" key="7">
    <source>
        <dbReference type="Proteomes" id="UP000274504"/>
    </source>
</evidence>
<evidence type="ECO:0000313" key="8">
    <source>
        <dbReference type="Proteomes" id="UP000321570"/>
    </source>
</evidence>
<feature type="region of interest" description="Disordered" evidence="3">
    <location>
        <begin position="860"/>
        <end position="1026"/>
    </location>
</feature>
<gene>
    <name evidence="5" type="ORF">HDID_LOCUS2919</name>
    <name evidence="6" type="ORF">WMSIL1_LOCUS8152</name>
</gene>
<keyword evidence="1 2" id="KW-0694">RNA-binding</keyword>
<dbReference type="SMART" id="SM00715">
    <property type="entry name" value="LA"/>
    <property type="match status" value="1"/>
</dbReference>
<dbReference type="Gene3D" id="1.10.10.10">
    <property type="entry name" value="Winged helix-like DNA-binding domain superfamily/Winged helix DNA-binding domain"/>
    <property type="match status" value="1"/>
</dbReference>
<dbReference type="STRING" id="6216.A0A0R3SDX3"/>
<organism evidence="9">
    <name type="scientific">Hymenolepis diminuta</name>
    <name type="common">Rat tapeworm</name>
    <dbReference type="NCBI Taxonomy" id="6216"/>
    <lineage>
        <taxon>Eukaryota</taxon>
        <taxon>Metazoa</taxon>
        <taxon>Spiralia</taxon>
        <taxon>Lophotrochozoa</taxon>
        <taxon>Platyhelminthes</taxon>
        <taxon>Cestoda</taxon>
        <taxon>Eucestoda</taxon>
        <taxon>Cyclophyllidea</taxon>
        <taxon>Hymenolepididae</taxon>
        <taxon>Hymenolepis</taxon>
    </lineage>
</organism>
<evidence type="ECO:0000256" key="3">
    <source>
        <dbReference type="SAM" id="MobiDB-lite"/>
    </source>
</evidence>
<feature type="compositionally biased region" description="Basic and acidic residues" evidence="3">
    <location>
        <begin position="378"/>
        <end position="388"/>
    </location>
</feature>
<reference evidence="9" key="1">
    <citation type="submission" date="2017-02" db="UniProtKB">
        <authorList>
            <consortium name="WormBaseParasite"/>
        </authorList>
    </citation>
    <scope>IDENTIFICATION</scope>
</reference>
<dbReference type="InterPro" id="IPR036390">
    <property type="entry name" value="WH_DNA-bd_sf"/>
</dbReference>
<dbReference type="Proteomes" id="UP000321570">
    <property type="component" value="Unassembled WGS sequence"/>
</dbReference>
<feature type="compositionally biased region" description="Pro residues" evidence="3">
    <location>
        <begin position="897"/>
        <end position="907"/>
    </location>
</feature>
<feature type="compositionally biased region" description="Basic and acidic residues" evidence="3">
    <location>
        <begin position="1"/>
        <end position="12"/>
    </location>
</feature>
<accession>A0A0R3SDX3</accession>
<feature type="region of interest" description="Disordered" evidence="3">
    <location>
        <begin position="251"/>
        <end position="275"/>
    </location>
</feature>
<dbReference type="InterPro" id="IPR006607">
    <property type="entry name" value="DM15"/>
</dbReference>
<evidence type="ECO:0000256" key="1">
    <source>
        <dbReference type="ARBA" id="ARBA00022884"/>
    </source>
</evidence>
<feature type="domain" description="HTH La-type RNA-binding" evidence="4">
    <location>
        <begin position="131"/>
        <end position="221"/>
    </location>
</feature>
<feature type="compositionally biased region" description="Low complexity" evidence="3">
    <location>
        <begin position="20"/>
        <end position="29"/>
    </location>
</feature>
<dbReference type="SUPFAM" id="SSF46785">
    <property type="entry name" value="Winged helix' DNA-binding domain"/>
    <property type="match status" value="1"/>
</dbReference>
<evidence type="ECO:0000313" key="6">
    <source>
        <dbReference type="EMBL" id="VUZ48975.1"/>
    </source>
</evidence>
<keyword evidence="8" id="KW-1185">Reference proteome</keyword>
<dbReference type="GO" id="GO:0000339">
    <property type="term" value="F:RNA cap binding"/>
    <property type="evidence" value="ECO:0007669"/>
    <property type="project" value="InterPro"/>
</dbReference>
<dbReference type="GO" id="GO:0048255">
    <property type="term" value="P:mRNA stabilization"/>
    <property type="evidence" value="ECO:0007669"/>
    <property type="project" value="InterPro"/>
</dbReference>
<feature type="compositionally biased region" description="Polar residues" evidence="3">
    <location>
        <begin position="972"/>
        <end position="985"/>
    </location>
</feature>
<feature type="region of interest" description="Disordered" evidence="3">
    <location>
        <begin position="357"/>
        <end position="394"/>
    </location>
</feature>
<dbReference type="WBParaSite" id="HDID_0000292101-mRNA-1">
    <property type="protein sequence ID" value="HDID_0000292101-mRNA-1"/>
    <property type="gene ID" value="HDID_0000292101"/>
</dbReference>
<feature type="region of interest" description="Disordered" evidence="3">
    <location>
        <begin position="1"/>
        <end position="39"/>
    </location>
</feature>
<feature type="compositionally biased region" description="Basic residues" evidence="3">
    <location>
        <begin position="913"/>
        <end position="923"/>
    </location>
</feature>
<dbReference type="Pfam" id="PF05383">
    <property type="entry name" value="La"/>
    <property type="match status" value="1"/>
</dbReference>
<dbReference type="InterPro" id="IPR006630">
    <property type="entry name" value="La_HTH"/>
</dbReference>
<dbReference type="AlphaFoldDB" id="A0A0R3SDX3"/>
<feature type="compositionally biased region" description="Polar residues" evidence="3">
    <location>
        <begin position="357"/>
        <end position="369"/>
    </location>
</feature>